<protein>
    <submittedName>
        <fullName evidence="2">Uncharacterized protein</fullName>
    </submittedName>
</protein>
<feature type="region of interest" description="Disordered" evidence="1">
    <location>
        <begin position="169"/>
        <end position="205"/>
    </location>
</feature>
<accession>K1SZF4</accession>
<dbReference type="EMBL" id="AJWZ01008948">
    <property type="protein sequence ID" value="EKC52696.1"/>
    <property type="molecule type" value="Genomic_DNA"/>
</dbReference>
<comment type="caution">
    <text evidence="2">The sequence shown here is derived from an EMBL/GenBank/DDBJ whole genome shotgun (WGS) entry which is preliminary data.</text>
</comment>
<name>K1SZF4_9ZZZZ</name>
<feature type="non-terminal residue" evidence="2">
    <location>
        <position position="1"/>
    </location>
</feature>
<gene>
    <name evidence="2" type="ORF">OBE_12960</name>
</gene>
<evidence type="ECO:0000313" key="2">
    <source>
        <dbReference type="EMBL" id="EKC52696.1"/>
    </source>
</evidence>
<dbReference type="AlphaFoldDB" id="K1SZF4"/>
<evidence type="ECO:0000256" key="1">
    <source>
        <dbReference type="SAM" id="MobiDB-lite"/>
    </source>
</evidence>
<sequence length="223" mass="24621">NFNFATLIRYERSFADDRLSFGVAAEMPAVSGTYGEEFEPIPQRVPDIPAYIQYAWGPERSSHLRASVVLRDMYLHNLRTAENTSLLGWGVQLSGTIRCCRAFRMFMNGVYGKGITPYIQDLTGAGLDFTPDPRNAAYIQTMPMWGWQAAGQFSLTRRLTLSGATRPSAYSAATDSMPTTSTSAGSTSSETCSMRSRRAAPWRPNTSTVRAATCPMRRTMPTG</sequence>
<feature type="compositionally biased region" description="Low complexity" evidence="1">
    <location>
        <begin position="176"/>
        <end position="193"/>
    </location>
</feature>
<organism evidence="2">
    <name type="scientific">human gut metagenome</name>
    <dbReference type="NCBI Taxonomy" id="408170"/>
    <lineage>
        <taxon>unclassified sequences</taxon>
        <taxon>metagenomes</taxon>
        <taxon>organismal metagenomes</taxon>
    </lineage>
</organism>
<proteinExistence type="predicted"/>
<reference evidence="2" key="1">
    <citation type="journal article" date="2013" name="Environ. Microbiol.">
        <title>Microbiota from the distal guts of lean and obese adolescents exhibit partial functional redundancy besides clear differences in community structure.</title>
        <authorList>
            <person name="Ferrer M."/>
            <person name="Ruiz A."/>
            <person name="Lanza F."/>
            <person name="Haange S.B."/>
            <person name="Oberbach A."/>
            <person name="Till H."/>
            <person name="Bargiela R."/>
            <person name="Campoy C."/>
            <person name="Segura M.T."/>
            <person name="Richter M."/>
            <person name="von Bergen M."/>
            <person name="Seifert J."/>
            <person name="Suarez A."/>
        </authorList>
    </citation>
    <scope>NUCLEOTIDE SEQUENCE</scope>
</reference>